<keyword evidence="1" id="KW-1133">Transmembrane helix</keyword>
<protein>
    <submittedName>
        <fullName evidence="2">Uncharacterized protein</fullName>
    </submittedName>
</protein>
<dbReference type="AlphaFoldDB" id="A0A6N2Y8R4"/>
<proteinExistence type="predicted"/>
<dbReference type="EMBL" id="CACRTU010000006">
    <property type="protein sequence ID" value="VYT63171.1"/>
    <property type="molecule type" value="Genomic_DNA"/>
</dbReference>
<evidence type="ECO:0000256" key="1">
    <source>
        <dbReference type="SAM" id="Phobius"/>
    </source>
</evidence>
<gene>
    <name evidence="2" type="ORF">CBLFYP62_00320</name>
</gene>
<organism evidence="2">
    <name type="scientific">Clostridium butyricum</name>
    <dbReference type="NCBI Taxonomy" id="1492"/>
    <lineage>
        <taxon>Bacteria</taxon>
        <taxon>Bacillati</taxon>
        <taxon>Bacillota</taxon>
        <taxon>Clostridia</taxon>
        <taxon>Eubacteriales</taxon>
        <taxon>Clostridiaceae</taxon>
        <taxon>Clostridium</taxon>
    </lineage>
</organism>
<feature type="transmembrane region" description="Helical" evidence="1">
    <location>
        <begin position="12"/>
        <end position="31"/>
    </location>
</feature>
<keyword evidence="1" id="KW-0472">Membrane</keyword>
<reference evidence="2" key="1">
    <citation type="submission" date="2019-11" db="EMBL/GenBank/DDBJ databases">
        <authorList>
            <person name="Feng L."/>
        </authorList>
    </citation>
    <scope>NUCLEOTIDE SEQUENCE</scope>
    <source>
        <strain evidence="2">CButyricumLFYP62</strain>
    </source>
</reference>
<evidence type="ECO:0000313" key="2">
    <source>
        <dbReference type="EMBL" id="VYT63171.1"/>
    </source>
</evidence>
<keyword evidence="1" id="KW-0812">Transmembrane</keyword>
<accession>A0A6N2Y8R4</accession>
<sequence length="36" mass="4260">MEQSASKMKEYLFTAGLFFIVVISVFCVNKFKRRKI</sequence>
<name>A0A6N2Y8R4_CLOBU</name>